<dbReference type="AlphaFoldDB" id="A0A9N9XE22"/>
<keyword evidence="2 3" id="KW-0040">ANK repeat</keyword>
<dbReference type="Gene3D" id="1.25.40.20">
    <property type="entry name" value="Ankyrin repeat-containing domain"/>
    <property type="match status" value="1"/>
</dbReference>
<feature type="repeat" description="ANK" evidence="3">
    <location>
        <begin position="234"/>
        <end position="272"/>
    </location>
</feature>
<dbReference type="PANTHER" id="PTHR24171">
    <property type="entry name" value="ANKYRIN REPEAT DOMAIN-CONTAINING PROTEIN 39-RELATED"/>
    <property type="match status" value="1"/>
</dbReference>
<evidence type="ECO:0000256" key="1">
    <source>
        <dbReference type="ARBA" id="ARBA00022737"/>
    </source>
</evidence>
<feature type="repeat" description="ANK" evidence="3">
    <location>
        <begin position="273"/>
        <end position="307"/>
    </location>
</feature>
<gene>
    <name evidence="4" type="ORF">DIABBA_LOCUS5869</name>
</gene>
<reference evidence="4" key="1">
    <citation type="submission" date="2022-01" db="EMBL/GenBank/DDBJ databases">
        <authorList>
            <person name="King R."/>
        </authorList>
    </citation>
    <scope>NUCLEOTIDE SEQUENCE</scope>
</reference>
<evidence type="ECO:0000256" key="2">
    <source>
        <dbReference type="ARBA" id="ARBA00023043"/>
    </source>
</evidence>
<feature type="repeat" description="ANK" evidence="3">
    <location>
        <begin position="135"/>
        <end position="167"/>
    </location>
</feature>
<dbReference type="EMBL" id="OU898278">
    <property type="protein sequence ID" value="CAG9832368.1"/>
    <property type="molecule type" value="Genomic_DNA"/>
</dbReference>
<organism evidence="4 5">
    <name type="scientific">Diabrotica balteata</name>
    <name type="common">Banded cucumber beetle</name>
    <dbReference type="NCBI Taxonomy" id="107213"/>
    <lineage>
        <taxon>Eukaryota</taxon>
        <taxon>Metazoa</taxon>
        <taxon>Ecdysozoa</taxon>
        <taxon>Arthropoda</taxon>
        <taxon>Hexapoda</taxon>
        <taxon>Insecta</taxon>
        <taxon>Pterygota</taxon>
        <taxon>Neoptera</taxon>
        <taxon>Endopterygota</taxon>
        <taxon>Coleoptera</taxon>
        <taxon>Polyphaga</taxon>
        <taxon>Cucujiformia</taxon>
        <taxon>Chrysomeloidea</taxon>
        <taxon>Chrysomelidae</taxon>
        <taxon>Galerucinae</taxon>
        <taxon>Diabroticina</taxon>
        <taxon>Diabroticites</taxon>
        <taxon>Diabrotica</taxon>
    </lineage>
</organism>
<dbReference type="OrthoDB" id="7772680at2759"/>
<dbReference type="Pfam" id="PF13637">
    <property type="entry name" value="Ank_4"/>
    <property type="match status" value="1"/>
</dbReference>
<feature type="repeat" description="ANK" evidence="3">
    <location>
        <begin position="69"/>
        <end position="101"/>
    </location>
</feature>
<feature type="repeat" description="ANK" evidence="3">
    <location>
        <begin position="102"/>
        <end position="134"/>
    </location>
</feature>
<dbReference type="SUPFAM" id="SSF48403">
    <property type="entry name" value="Ankyrin repeat"/>
    <property type="match status" value="1"/>
</dbReference>
<proteinExistence type="predicted"/>
<dbReference type="PANTHER" id="PTHR24171:SF9">
    <property type="entry name" value="ANKYRIN REPEAT DOMAIN-CONTAINING PROTEIN 39"/>
    <property type="match status" value="1"/>
</dbReference>
<protein>
    <recommendedName>
        <fullName evidence="6">Ankyrin repeat protein</fullName>
    </recommendedName>
</protein>
<name>A0A9N9XE22_DIABA</name>
<evidence type="ECO:0008006" key="6">
    <source>
        <dbReference type="Google" id="ProtNLM"/>
    </source>
</evidence>
<dbReference type="PROSITE" id="PS50297">
    <property type="entry name" value="ANK_REP_REGION"/>
    <property type="match status" value="5"/>
</dbReference>
<feature type="repeat" description="ANK" evidence="3">
    <location>
        <begin position="201"/>
        <end position="233"/>
    </location>
</feature>
<dbReference type="Pfam" id="PF12796">
    <property type="entry name" value="Ank_2"/>
    <property type="match status" value="3"/>
</dbReference>
<dbReference type="Proteomes" id="UP001153709">
    <property type="component" value="Chromosome 3"/>
</dbReference>
<keyword evidence="5" id="KW-1185">Reference proteome</keyword>
<dbReference type="PROSITE" id="PS50088">
    <property type="entry name" value="ANK_REPEAT"/>
    <property type="match status" value="7"/>
</dbReference>
<evidence type="ECO:0000256" key="3">
    <source>
        <dbReference type="PROSITE-ProRule" id="PRU00023"/>
    </source>
</evidence>
<evidence type="ECO:0000313" key="4">
    <source>
        <dbReference type="EMBL" id="CAG9832368.1"/>
    </source>
</evidence>
<accession>A0A9N9XE22</accession>
<evidence type="ECO:0000313" key="5">
    <source>
        <dbReference type="Proteomes" id="UP001153709"/>
    </source>
</evidence>
<dbReference type="InterPro" id="IPR002110">
    <property type="entry name" value="Ankyrin_rpt"/>
</dbReference>
<keyword evidence="1" id="KW-0677">Repeat</keyword>
<dbReference type="SMART" id="SM00248">
    <property type="entry name" value="ANK"/>
    <property type="match status" value="8"/>
</dbReference>
<dbReference type="InterPro" id="IPR036770">
    <property type="entry name" value="Ankyrin_rpt-contain_sf"/>
</dbReference>
<feature type="repeat" description="ANK" evidence="3">
    <location>
        <begin position="168"/>
        <end position="200"/>
    </location>
</feature>
<sequence>MIVVGEEAEALVLAIRNGIVHEIELAFANDIYIEHCGNYYCVLNYVARYGKVSILTLLLKNEKLIKQIDLDTSLPIAAENGHTAVVELLLKNGANIDSMNSRGLTSLFLAVDYCHTEVVNILIRMGADTSVANEFQDTLLHRAVRNNSKEITLLLIDNGANKEIKNKDGATPLLIAVQSNYIDIVNILLEAGSNVNARDNFGNTSLHVACEKGILSTVKLLLDAGADINMQNASGWTPLIYACYFIPNVFGSLVELVELLLNRGADVSLTDNFRNTVLHVCVRNLNKNTPIIRLLLEHGAYVNSRNSEGYDVFHLAYKFGDNDFPKFLITFILYSNINTPKPKRYNGGNISRFWNACKSELELMETCKIAESNISYRQLLLERNNNKLTAYLSNPDIVSELDTLDYIQKYPIYAQYITEKINKGEFRLRLYYEADKVMNHISPLLPIVTKNIYNYLSNSDLANLIGWDESYNEFYSESARVNKY</sequence>
<dbReference type="PRINTS" id="PR01415">
    <property type="entry name" value="ANKYRIN"/>
</dbReference>